<dbReference type="Proteomes" id="UP000770717">
    <property type="component" value="Unassembled WGS sequence"/>
</dbReference>
<reference evidence="1" key="1">
    <citation type="thesis" date="2020" institute="ProQuest LLC" country="789 East Eisenhower Parkway, Ann Arbor, MI, USA">
        <title>Comparative Genomics and Chromosome Evolution.</title>
        <authorList>
            <person name="Mudd A.B."/>
        </authorList>
    </citation>
    <scope>NUCLEOTIDE SEQUENCE</scope>
    <source>
        <strain evidence="1">HN-11 Male</strain>
        <tissue evidence="1">Kidney and liver</tissue>
    </source>
</reference>
<proteinExistence type="predicted"/>
<keyword evidence="2" id="KW-1185">Reference proteome</keyword>
<name>A0A8J6K3M6_ELECQ</name>
<comment type="caution">
    <text evidence="1">The sequence shown here is derived from an EMBL/GenBank/DDBJ whole genome shotgun (WGS) entry which is preliminary data.</text>
</comment>
<evidence type="ECO:0000313" key="2">
    <source>
        <dbReference type="Proteomes" id="UP000770717"/>
    </source>
</evidence>
<dbReference type="OrthoDB" id="8693905at2759"/>
<accession>A0A8J6K3M6</accession>
<gene>
    <name evidence="1" type="ORF">GDO78_002773</name>
</gene>
<dbReference type="AlphaFoldDB" id="A0A8J6K3M6"/>
<organism evidence="1 2">
    <name type="scientific">Eleutherodactylus coqui</name>
    <name type="common">Puerto Rican coqui</name>
    <dbReference type="NCBI Taxonomy" id="57060"/>
    <lineage>
        <taxon>Eukaryota</taxon>
        <taxon>Metazoa</taxon>
        <taxon>Chordata</taxon>
        <taxon>Craniata</taxon>
        <taxon>Vertebrata</taxon>
        <taxon>Euteleostomi</taxon>
        <taxon>Amphibia</taxon>
        <taxon>Batrachia</taxon>
        <taxon>Anura</taxon>
        <taxon>Neobatrachia</taxon>
        <taxon>Hyloidea</taxon>
        <taxon>Eleutherodactylidae</taxon>
        <taxon>Eleutherodactylinae</taxon>
        <taxon>Eleutherodactylus</taxon>
        <taxon>Eleutherodactylus</taxon>
    </lineage>
</organism>
<evidence type="ECO:0000313" key="1">
    <source>
        <dbReference type="EMBL" id="KAG9477560.1"/>
    </source>
</evidence>
<sequence>MNLPLKMFQALTARRLELPPCNNQLFSMASFTRPIISVRHGQNLRTKRAIFHSNGWSEAENSLPFPFLRISHKSGMCNVWHLVLRTCAVPCRLRLRISAATRIAHVKNTALVDVGHCVPNLTYFILTPGTLRKLLAVIEY</sequence>
<dbReference type="EMBL" id="WNTK01000010">
    <property type="protein sequence ID" value="KAG9477560.1"/>
    <property type="molecule type" value="Genomic_DNA"/>
</dbReference>
<protein>
    <submittedName>
        <fullName evidence="1">Uncharacterized protein</fullName>
    </submittedName>
</protein>